<evidence type="ECO:0000313" key="2">
    <source>
        <dbReference type="Proteomes" id="UP000752171"/>
    </source>
</evidence>
<gene>
    <name evidence="1" type="ORF">AMEX_G2401</name>
</gene>
<dbReference type="EMBL" id="JAICCE010000001">
    <property type="protein sequence ID" value="KAG9283617.1"/>
    <property type="molecule type" value="Genomic_DNA"/>
</dbReference>
<dbReference type="AlphaFoldDB" id="A0A8T2MJC1"/>
<dbReference type="Proteomes" id="UP000752171">
    <property type="component" value="Unassembled WGS sequence"/>
</dbReference>
<sequence length="323" mass="37832">MNILIKCIFLFREWIESKNSRGVDFQYCEGEHVSISELKEDPRIDQHYLRKAYIPYYPKSIFQVSKVCHVTGESGLWSIFNDGGFRKPQFLDDSLLWWSLSVTKDDIADAEQNILRKMFPAGHAENQQPFLEDFTASPAFQNKSRYGNFRFTFSLKELLRLYAEQYCRESALVLRVLDTAIYSQEILYTVLVHPQHVNCYDQYPRLPSDDSGVCGYSQGKMSWRCQSPSDSFRHRMEVDREERRVHARPLQSEVYYRWDHVAVAFHVEPDWILHVDRKKLSSSVSVCEVAEINLLKEPDTPLSESDARAVLKNVRRQYRLGPV</sequence>
<organism evidence="1 2">
    <name type="scientific">Astyanax mexicanus</name>
    <name type="common">Blind cave fish</name>
    <name type="synonym">Astyanax fasciatus mexicanus</name>
    <dbReference type="NCBI Taxonomy" id="7994"/>
    <lineage>
        <taxon>Eukaryota</taxon>
        <taxon>Metazoa</taxon>
        <taxon>Chordata</taxon>
        <taxon>Craniata</taxon>
        <taxon>Vertebrata</taxon>
        <taxon>Euteleostomi</taxon>
        <taxon>Actinopterygii</taxon>
        <taxon>Neopterygii</taxon>
        <taxon>Teleostei</taxon>
        <taxon>Ostariophysi</taxon>
        <taxon>Characiformes</taxon>
        <taxon>Characoidei</taxon>
        <taxon>Acestrorhamphidae</taxon>
        <taxon>Acestrorhamphinae</taxon>
        <taxon>Astyanax</taxon>
    </lineage>
</organism>
<comment type="caution">
    <text evidence="1">The sequence shown here is derived from an EMBL/GenBank/DDBJ whole genome shotgun (WGS) entry which is preliminary data.</text>
</comment>
<proteinExistence type="predicted"/>
<protein>
    <submittedName>
        <fullName evidence="1">Uncharacterized protein</fullName>
    </submittedName>
</protein>
<evidence type="ECO:0000313" key="1">
    <source>
        <dbReference type="EMBL" id="KAG9283617.1"/>
    </source>
</evidence>
<accession>A0A8T2MJC1</accession>
<reference evidence="1 2" key="1">
    <citation type="submission" date="2021-07" db="EMBL/GenBank/DDBJ databases">
        <authorList>
            <person name="Imarazene B."/>
            <person name="Zahm M."/>
            <person name="Klopp C."/>
            <person name="Cabau C."/>
            <person name="Beille S."/>
            <person name="Jouanno E."/>
            <person name="Castinel A."/>
            <person name="Lluch J."/>
            <person name="Gil L."/>
            <person name="Kuchtly C."/>
            <person name="Lopez Roques C."/>
            <person name="Donnadieu C."/>
            <person name="Parrinello H."/>
            <person name="Journot L."/>
            <person name="Du K."/>
            <person name="Schartl M."/>
            <person name="Retaux S."/>
            <person name="Guiguen Y."/>
        </authorList>
    </citation>
    <scope>NUCLEOTIDE SEQUENCE [LARGE SCALE GENOMIC DNA]</scope>
    <source>
        <strain evidence="1">Pach_M1</strain>
        <tissue evidence="1">Testis</tissue>
    </source>
</reference>
<name>A0A8T2MJC1_ASTMX</name>